<dbReference type="Gene3D" id="2.30.30.380">
    <property type="entry name" value="Zn-finger domain of Sec23/24"/>
    <property type="match status" value="2"/>
</dbReference>
<comment type="function">
    <text evidence="7">Component of the ESCRT-II complex (endosomal sorting complex required for transport II), which is required for multivesicular body (MVB) formation and sorting of endosomal cargo proteins into MVBs.</text>
</comment>
<dbReference type="InterPro" id="IPR036390">
    <property type="entry name" value="WH_DNA-bd_sf"/>
</dbReference>
<keyword evidence="3" id="KW-0479">Metal-binding</keyword>
<evidence type="ECO:0000256" key="1">
    <source>
        <dbReference type="ARBA" id="ARBA00009697"/>
    </source>
</evidence>
<proteinExistence type="inferred from homology"/>
<evidence type="ECO:0000313" key="9">
    <source>
        <dbReference type="EMBL" id="KAL3231486.1"/>
    </source>
</evidence>
<keyword evidence="4" id="KW-0863">Zinc-finger</keyword>
<keyword evidence="6 7" id="KW-0653">Protein transport</keyword>
<dbReference type="InterPro" id="IPR036388">
    <property type="entry name" value="WH-like_DNA-bd_sf"/>
</dbReference>
<name>A0ABR4NT09_9SACH</name>
<dbReference type="PANTHER" id="PTHR13128:SF12">
    <property type="entry name" value="VACUOLAR PROTEIN-SORTING-ASSOCIATED PROTEIN 36"/>
    <property type="match status" value="1"/>
</dbReference>
<evidence type="ECO:0000256" key="7">
    <source>
        <dbReference type="RuleBase" id="RU367095"/>
    </source>
</evidence>
<dbReference type="InterPro" id="IPR021648">
    <property type="entry name" value="GLUE_dom"/>
</dbReference>
<dbReference type="InterPro" id="IPR031558">
    <property type="entry name" value="Vps36-NZF-N"/>
</dbReference>
<reference evidence="9 10" key="1">
    <citation type="submission" date="2024-05" db="EMBL/GenBank/DDBJ databases">
        <title>Long read based assembly of the Candida bracarensis genome reveals expanded adhesin content.</title>
        <authorList>
            <person name="Marcet-Houben M."/>
            <person name="Ksiezopolska E."/>
            <person name="Gabaldon T."/>
        </authorList>
    </citation>
    <scope>NUCLEOTIDE SEQUENCE [LARGE SCALE GENOMIC DNA]</scope>
    <source>
        <strain evidence="9 10">CBM6</strain>
    </source>
</reference>
<dbReference type="Proteomes" id="UP001623330">
    <property type="component" value="Unassembled WGS sequence"/>
</dbReference>
<comment type="similarity">
    <text evidence="1 7">Belongs to the VPS36 family.</text>
</comment>
<evidence type="ECO:0000256" key="2">
    <source>
        <dbReference type="ARBA" id="ARBA00022448"/>
    </source>
</evidence>
<evidence type="ECO:0000256" key="6">
    <source>
        <dbReference type="ARBA" id="ARBA00022927"/>
    </source>
</evidence>
<dbReference type="Pfam" id="PF16988">
    <property type="entry name" value="Vps36-NZF-N"/>
    <property type="match status" value="1"/>
</dbReference>
<dbReference type="Pfam" id="PF11605">
    <property type="entry name" value="Vps36_ESCRT-II"/>
    <property type="match status" value="1"/>
</dbReference>
<dbReference type="InterPro" id="IPR040608">
    <property type="entry name" value="Snf8/Vps36"/>
</dbReference>
<keyword evidence="2 7" id="KW-0813">Transport</keyword>
<evidence type="ECO:0000256" key="5">
    <source>
        <dbReference type="ARBA" id="ARBA00022833"/>
    </source>
</evidence>
<evidence type="ECO:0000313" key="10">
    <source>
        <dbReference type="Proteomes" id="UP001623330"/>
    </source>
</evidence>
<evidence type="ECO:0000259" key="8">
    <source>
        <dbReference type="PROSITE" id="PS51495"/>
    </source>
</evidence>
<dbReference type="InterPro" id="IPR037855">
    <property type="entry name" value="Vps36"/>
</dbReference>
<organism evidence="9 10">
    <name type="scientific">Nakaseomyces bracarensis</name>
    <dbReference type="NCBI Taxonomy" id="273131"/>
    <lineage>
        <taxon>Eukaryota</taxon>
        <taxon>Fungi</taxon>
        <taxon>Dikarya</taxon>
        <taxon>Ascomycota</taxon>
        <taxon>Saccharomycotina</taxon>
        <taxon>Saccharomycetes</taxon>
        <taxon>Saccharomycetales</taxon>
        <taxon>Saccharomycetaceae</taxon>
        <taxon>Nakaseomyces</taxon>
    </lineage>
</organism>
<dbReference type="SMART" id="SM00547">
    <property type="entry name" value="ZnF_RBZ"/>
    <property type="match status" value="2"/>
</dbReference>
<dbReference type="EMBL" id="JBEVYD010000007">
    <property type="protein sequence ID" value="KAL3231486.1"/>
    <property type="molecule type" value="Genomic_DNA"/>
</dbReference>
<gene>
    <name evidence="9" type="ORF">RNJ44_00521</name>
</gene>
<dbReference type="InterPro" id="IPR036443">
    <property type="entry name" value="Znf_RanBP2_sf"/>
</dbReference>
<dbReference type="Pfam" id="PF04157">
    <property type="entry name" value="EAP30"/>
    <property type="match status" value="1"/>
</dbReference>
<dbReference type="SUPFAM" id="SSF50729">
    <property type="entry name" value="PH domain-like"/>
    <property type="match status" value="1"/>
</dbReference>
<keyword evidence="10" id="KW-1185">Reference proteome</keyword>
<dbReference type="CDD" id="cd13227">
    <property type="entry name" value="PH-GRAM-like_Vps36"/>
    <property type="match status" value="1"/>
</dbReference>
<dbReference type="PANTHER" id="PTHR13128">
    <property type="entry name" value="VACUOLAR PROTEIN-SORTING-ASSOCIATED PROTEIN 36"/>
    <property type="match status" value="1"/>
</dbReference>
<comment type="subunit">
    <text evidence="7">Component of the endosomal sorting complex required for transport II (ESCRT-II).</text>
</comment>
<keyword evidence="7" id="KW-0967">Endosome</keyword>
<feature type="domain" description="GLUE N-terminal" evidence="8">
    <location>
        <begin position="7"/>
        <end position="276"/>
    </location>
</feature>
<dbReference type="InterPro" id="IPR011993">
    <property type="entry name" value="PH-like_dom_sf"/>
</dbReference>
<dbReference type="SUPFAM" id="SSF90209">
    <property type="entry name" value="Ran binding protein zinc finger-like"/>
    <property type="match status" value="2"/>
</dbReference>
<keyword evidence="7" id="KW-0963">Cytoplasm</keyword>
<dbReference type="Gene3D" id="2.30.29.30">
    <property type="entry name" value="Pleckstrin-homology domain (PH domain)/Phosphotyrosine-binding domain (PTB)"/>
    <property type="match status" value="1"/>
</dbReference>
<evidence type="ECO:0000256" key="4">
    <source>
        <dbReference type="ARBA" id="ARBA00022771"/>
    </source>
</evidence>
<protein>
    <recommendedName>
        <fullName evidence="7">Vacuolar protein-sorting-associated protein 36</fullName>
    </recommendedName>
    <alternativeName>
        <fullName evidence="7">ESCRT-II complex subunit VPS36</fullName>
    </alternativeName>
</protein>
<dbReference type="InterPro" id="IPR001876">
    <property type="entry name" value="Znf_RanBP2"/>
</dbReference>
<evidence type="ECO:0000256" key="3">
    <source>
        <dbReference type="ARBA" id="ARBA00022723"/>
    </source>
</evidence>
<comment type="subcellular location">
    <subcellularLocation>
        <location evidence="7">Cytoplasm</location>
    </subcellularLocation>
    <subcellularLocation>
        <location evidence="7">Endosome</location>
    </subcellularLocation>
</comment>
<sequence>MECWHFVETTESGQPLLRENEKDILIDHDVGLYHGKERIKHRQKGRIFLTSQRVLYVDSQNPQKYSMGIELDDIDHLNYSSGFLRRSARLIIFIDSSMAYIQTLMGLKKDTTITTTWICPICMVTNETQGELTATSSPTPVCVNCGVPADYELTKNSITINNGKHEKTVKDTTAKKENINSCPQCTFINHPQVGNCEICGARLPNSKIRNKIRHTKKPTDSRLVIELESLSSNKTNRNQLENYIQISFRKSDGLLFADALEKAVTDLKANNIYNQNCIKKGTPTTSEPLPLLETKLSKIGITSLEKSREAELLNNDILFTSALTDLDKLISLADSIERLYRKEEIRGHAPEQSNLLIDRDTFYNREQFISEISREIYDFVKNGFKNEKNKDSYVMITLVDLYALYNKSMRIGTGLISPEEMREACERFSNFDLRDLYLTKINGRVLCVCTNDAFEYIKEKILKVIEEKPGSDLLSLSQILNSDSSNTWSVGIIQEMLKSCVDKGDLVIDEQISGIGYYTNVFWGL</sequence>
<dbReference type="PROSITE" id="PS51495">
    <property type="entry name" value="GLUE"/>
    <property type="match status" value="1"/>
</dbReference>
<comment type="caution">
    <text evidence="9">The sequence shown here is derived from an EMBL/GenBank/DDBJ whole genome shotgun (WGS) entry which is preliminary data.</text>
</comment>
<keyword evidence="5" id="KW-0862">Zinc</keyword>
<accession>A0ABR4NT09</accession>
<dbReference type="Gene3D" id="1.10.10.10">
    <property type="entry name" value="Winged helix-like DNA-binding domain superfamily/Winged helix DNA-binding domain"/>
    <property type="match status" value="2"/>
</dbReference>
<dbReference type="SUPFAM" id="SSF46785">
    <property type="entry name" value="Winged helix' DNA-binding domain"/>
    <property type="match status" value="1"/>
</dbReference>